<evidence type="ECO:0000256" key="6">
    <source>
        <dbReference type="ARBA" id="ARBA00022833"/>
    </source>
</evidence>
<feature type="binding site" evidence="7">
    <location>
        <position position="105"/>
    </location>
    <ligand>
        <name>Zn(2+)</name>
        <dbReference type="ChEBI" id="CHEBI:29105"/>
        <note>catalytic</note>
    </ligand>
</feature>
<comment type="similarity">
    <text evidence="1 7">Belongs to the endoribonuclease YbeY family.</text>
</comment>
<evidence type="ECO:0000256" key="7">
    <source>
        <dbReference type="HAMAP-Rule" id="MF_00009"/>
    </source>
</evidence>
<dbReference type="GO" id="GO:0004222">
    <property type="term" value="F:metalloendopeptidase activity"/>
    <property type="evidence" value="ECO:0007669"/>
    <property type="project" value="InterPro"/>
</dbReference>
<dbReference type="GO" id="GO:0006364">
    <property type="term" value="P:rRNA processing"/>
    <property type="evidence" value="ECO:0007669"/>
    <property type="project" value="UniProtKB-UniRule"/>
</dbReference>
<comment type="subcellular location">
    <subcellularLocation>
        <location evidence="7">Cytoplasm</location>
    </subcellularLocation>
</comment>
<evidence type="ECO:0000256" key="4">
    <source>
        <dbReference type="ARBA" id="ARBA00022759"/>
    </source>
</evidence>
<keyword evidence="2 7" id="KW-0540">Nuclease</keyword>
<dbReference type="HAMAP" id="MF_00009">
    <property type="entry name" value="Endoribonucl_YbeY"/>
    <property type="match status" value="1"/>
</dbReference>
<proteinExistence type="inferred from homology"/>
<dbReference type="GO" id="GO:0008270">
    <property type="term" value="F:zinc ion binding"/>
    <property type="evidence" value="ECO:0007669"/>
    <property type="project" value="UniProtKB-UniRule"/>
</dbReference>
<keyword evidence="7" id="KW-0963">Cytoplasm</keyword>
<dbReference type="RefSeq" id="WP_093140897.1">
    <property type="nucleotide sequence ID" value="NZ_BMWO01000001.1"/>
</dbReference>
<dbReference type="InterPro" id="IPR023091">
    <property type="entry name" value="MetalPrtase_cat_dom_sf_prd"/>
</dbReference>
<dbReference type="Pfam" id="PF02130">
    <property type="entry name" value="YbeY"/>
    <property type="match status" value="1"/>
</dbReference>
<dbReference type="SUPFAM" id="SSF55486">
    <property type="entry name" value="Metalloproteases ('zincins'), catalytic domain"/>
    <property type="match status" value="1"/>
</dbReference>
<protein>
    <recommendedName>
        <fullName evidence="7">Endoribonuclease YbeY</fullName>
        <ecNumber evidence="7">3.1.-.-</ecNumber>
    </recommendedName>
</protein>
<dbReference type="NCBIfam" id="TIGR00043">
    <property type="entry name" value="rRNA maturation RNase YbeY"/>
    <property type="match status" value="1"/>
</dbReference>
<keyword evidence="9" id="KW-1185">Reference proteome</keyword>
<dbReference type="AlphaFoldDB" id="A0A1G7D9Z7"/>
<dbReference type="GO" id="GO:0004521">
    <property type="term" value="F:RNA endonuclease activity"/>
    <property type="evidence" value="ECO:0007669"/>
    <property type="project" value="UniProtKB-UniRule"/>
</dbReference>
<keyword evidence="7" id="KW-0698">rRNA processing</keyword>
<evidence type="ECO:0000313" key="8">
    <source>
        <dbReference type="EMBL" id="SDE48329.1"/>
    </source>
</evidence>
<keyword evidence="7" id="KW-0690">Ribosome biogenesis</keyword>
<comment type="cofactor">
    <cofactor evidence="7">
        <name>Zn(2+)</name>
        <dbReference type="ChEBI" id="CHEBI:29105"/>
    </cofactor>
    <text evidence="7">Binds 1 zinc ion.</text>
</comment>
<evidence type="ECO:0000256" key="3">
    <source>
        <dbReference type="ARBA" id="ARBA00022723"/>
    </source>
</evidence>
<keyword evidence="3 7" id="KW-0479">Metal-binding</keyword>
<name>A0A1G7D9Z7_9FLAO</name>
<reference evidence="8 9" key="1">
    <citation type="submission" date="2016-10" db="EMBL/GenBank/DDBJ databases">
        <authorList>
            <person name="de Groot N.N."/>
        </authorList>
    </citation>
    <scope>NUCLEOTIDE SEQUENCE [LARGE SCALE GENOMIC DNA]</scope>
    <source>
        <strain evidence="8 9">DSM 16195</strain>
    </source>
</reference>
<feature type="binding site" evidence="7">
    <location>
        <position position="109"/>
    </location>
    <ligand>
        <name>Zn(2+)</name>
        <dbReference type="ChEBI" id="CHEBI:29105"/>
        <note>catalytic</note>
    </ligand>
</feature>
<dbReference type="EC" id="3.1.-.-" evidence="7"/>
<feature type="binding site" evidence="7">
    <location>
        <position position="115"/>
    </location>
    <ligand>
        <name>Zn(2+)</name>
        <dbReference type="ChEBI" id="CHEBI:29105"/>
        <note>catalytic</note>
    </ligand>
</feature>
<dbReference type="OrthoDB" id="9811984at2"/>
<dbReference type="PANTHER" id="PTHR46986">
    <property type="entry name" value="ENDORIBONUCLEASE YBEY, CHLOROPLASTIC"/>
    <property type="match status" value="1"/>
</dbReference>
<evidence type="ECO:0000256" key="1">
    <source>
        <dbReference type="ARBA" id="ARBA00010875"/>
    </source>
</evidence>
<keyword evidence="4 7" id="KW-0255">Endonuclease</keyword>
<evidence type="ECO:0000313" key="9">
    <source>
        <dbReference type="Proteomes" id="UP000199321"/>
    </source>
</evidence>
<dbReference type="Proteomes" id="UP000199321">
    <property type="component" value="Unassembled WGS sequence"/>
</dbReference>
<dbReference type="GO" id="GO:0005737">
    <property type="term" value="C:cytoplasm"/>
    <property type="evidence" value="ECO:0007669"/>
    <property type="project" value="UniProtKB-SubCell"/>
</dbReference>
<accession>A0A1G7D9Z7</accession>
<dbReference type="Gene3D" id="3.40.390.30">
    <property type="entry name" value="Metalloproteases ('zincins'), catalytic domain"/>
    <property type="match status" value="1"/>
</dbReference>
<organism evidence="8 9">
    <name type="scientific">Ulvibacter litoralis</name>
    <dbReference type="NCBI Taxonomy" id="227084"/>
    <lineage>
        <taxon>Bacteria</taxon>
        <taxon>Pseudomonadati</taxon>
        <taxon>Bacteroidota</taxon>
        <taxon>Flavobacteriia</taxon>
        <taxon>Flavobacteriales</taxon>
        <taxon>Flavobacteriaceae</taxon>
        <taxon>Ulvibacter</taxon>
    </lineage>
</organism>
<dbReference type="InterPro" id="IPR002036">
    <property type="entry name" value="YbeY"/>
</dbReference>
<dbReference type="PANTHER" id="PTHR46986:SF1">
    <property type="entry name" value="ENDORIBONUCLEASE YBEY, CHLOROPLASTIC"/>
    <property type="match status" value="1"/>
</dbReference>
<dbReference type="EMBL" id="FNBA01000001">
    <property type="protein sequence ID" value="SDE48329.1"/>
    <property type="molecule type" value="Genomic_DNA"/>
</dbReference>
<evidence type="ECO:0000256" key="5">
    <source>
        <dbReference type="ARBA" id="ARBA00022801"/>
    </source>
</evidence>
<dbReference type="STRING" id="227084.SAMN05421855_101847"/>
<keyword evidence="5 7" id="KW-0378">Hydrolase</keyword>
<comment type="function">
    <text evidence="7">Single strand-specific metallo-endoribonuclease involved in late-stage 70S ribosome quality control and in maturation of the 3' terminus of the 16S rRNA.</text>
</comment>
<sequence length="138" mass="15816">MIDFAYQNDFKLENEAAVASWISSIISSEDFAEGDISYVFCDDDYLHNLNKEFLDHDTLTDIISFDYSMGTQIHGEIYISVDRVAENAEAFETGFLNELHRVIIHGILHYCGYKDKTESEAALMRSKEEAALLKRNFV</sequence>
<evidence type="ECO:0000256" key="2">
    <source>
        <dbReference type="ARBA" id="ARBA00022722"/>
    </source>
</evidence>
<gene>
    <name evidence="7" type="primary">ybeY</name>
    <name evidence="8" type="ORF">SAMN05421855_101847</name>
</gene>
<keyword evidence="6 7" id="KW-0862">Zinc</keyword>